<comment type="caution">
    <text evidence="1">The sequence shown here is derived from an EMBL/GenBank/DDBJ whole genome shotgun (WGS) entry which is preliminary data.</text>
</comment>
<keyword evidence="2" id="KW-1185">Reference proteome</keyword>
<organism evidence="1 2">
    <name type="scientific">Symbiochloris irregularis</name>
    <dbReference type="NCBI Taxonomy" id="706552"/>
    <lineage>
        <taxon>Eukaryota</taxon>
        <taxon>Viridiplantae</taxon>
        <taxon>Chlorophyta</taxon>
        <taxon>core chlorophytes</taxon>
        <taxon>Trebouxiophyceae</taxon>
        <taxon>Trebouxiales</taxon>
        <taxon>Trebouxiaceae</taxon>
        <taxon>Symbiochloris</taxon>
    </lineage>
</organism>
<dbReference type="Proteomes" id="UP001465755">
    <property type="component" value="Unassembled WGS sequence"/>
</dbReference>
<proteinExistence type="predicted"/>
<sequence>MRRVSIFFMAHEDEQGRLTTSAGTAPAWCFYNDGLGQHYPPASGAGYVLDVSAYDQAALQPGLKPHGPFPLVVRFDSITVQGISEGRTVQDLVRRAEYMLFRSMAATTAKRHVMW</sequence>
<dbReference type="EMBL" id="JALJOQ010000097">
    <property type="protein sequence ID" value="KAK9798556.1"/>
    <property type="molecule type" value="Genomic_DNA"/>
</dbReference>
<protein>
    <submittedName>
        <fullName evidence="1">Uncharacterized protein</fullName>
    </submittedName>
</protein>
<accession>A0AAW1NWD4</accession>
<reference evidence="1 2" key="1">
    <citation type="journal article" date="2024" name="Nat. Commun.">
        <title>Phylogenomics reveals the evolutionary origins of lichenization in chlorophyte algae.</title>
        <authorList>
            <person name="Puginier C."/>
            <person name="Libourel C."/>
            <person name="Otte J."/>
            <person name="Skaloud P."/>
            <person name="Haon M."/>
            <person name="Grisel S."/>
            <person name="Petersen M."/>
            <person name="Berrin J.G."/>
            <person name="Delaux P.M."/>
            <person name="Dal Grande F."/>
            <person name="Keller J."/>
        </authorList>
    </citation>
    <scope>NUCLEOTIDE SEQUENCE [LARGE SCALE GENOMIC DNA]</scope>
    <source>
        <strain evidence="1 2">SAG 2036</strain>
    </source>
</reference>
<gene>
    <name evidence="1" type="ORF">WJX73_004076</name>
</gene>
<name>A0AAW1NWD4_9CHLO</name>
<evidence type="ECO:0000313" key="1">
    <source>
        <dbReference type="EMBL" id="KAK9798556.1"/>
    </source>
</evidence>
<dbReference type="AlphaFoldDB" id="A0AAW1NWD4"/>
<evidence type="ECO:0000313" key="2">
    <source>
        <dbReference type="Proteomes" id="UP001465755"/>
    </source>
</evidence>